<accession>A0A8T2PF66</accession>
<organism evidence="1 2">
    <name type="scientific">Albula glossodonta</name>
    <name type="common">roundjaw bonefish</name>
    <dbReference type="NCBI Taxonomy" id="121402"/>
    <lineage>
        <taxon>Eukaryota</taxon>
        <taxon>Metazoa</taxon>
        <taxon>Chordata</taxon>
        <taxon>Craniata</taxon>
        <taxon>Vertebrata</taxon>
        <taxon>Euteleostomi</taxon>
        <taxon>Actinopterygii</taxon>
        <taxon>Neopterygii</taxon>
        <taxon>Teleostei</taxon>
        <taxon>Albuliformes</taxon>
        <taxon>Albulidae</taxon>
        <taxon>Albula</taxon>
    </lineage>
</organism>
<proteinExistence type="predicted"/>
<protein>
    <submittedName>
        <fullName evidence="1">Uncharacterized protein</fullName>
    </submittedName>
</protein>
<dbReference type="AlphaFoldDB" id="A0A8T2PF66"/>
<evidence type="ECO:0000313" key="1">
    <source>
        <dbReference type="EMBL" id="KAG9349831.1"/>
    </source>
</evidence>
<sequence>MADVTEQFTRLSSATQRREAEVADVFAVLREYHTNSAFLPYSQVELCGITRDHTSGSGACEGGSEMDHEDIVGICPLLTAKTSYPLFWAREHEYQHQASLTLGPKVELIPVPNPLSHGCS</sequence>
<comment type="caution">
    <text evidence="1">The sequence shown here is derived from an EMBL/GenBank/DDBJ whole genome shotgun (WGS) entry which is preliminary data.</text>
</comment>
<name>A0A8T2PF66_9TELE</name>
<evidence type="ECO:0000313" key="2">
    <source>
        <dbReference type="Proteomes" id="UP000824540"/>
    </source>
</evidence>
<keyword evidence="2" id="KW-1185">Reference proteome</keyword>
<reference evidence="1" key="1">
    <citation type="thesis" date="2021" institute="BYU ScholarsArchive" country="Provo, UT, USA">
        <title>Applications of and Algorithms for Genome Assembly and Genomic Analyses with an Emphasis on Marine Teleosts.</title>
        <authorList>
            <person name="Pickett B.D."/>
        </authorList>
    </citation>
    <scope>NUCLEOTIDE SEQUENCE</scope>
    <source>
        <strain evidence="1">HI-2016</strain>
    </source>
</reference>
<dbReference type="Proteomes" id="UP000824540">
    <property type="component" value="Unassembled WGS sequence"/>
</dbReference>
<dbReference type="EMBL" id="JAFBMS010000008">
    <property type="protein sequence ID" value="KAG9349831.1"/>
    <property type="molecule type" value="Genomic_DNA"/>
</dbReference>
<gene>
    <name evidence="1" type="ORF">JZ751_026184</name>
</gene>